<protein>
    <submittedName>
        <fullName evidence="1">Uncharacterized protein</fullName>
    </submittedName>
</protein>
<reference evidence="1" key="1">
    <citation type="journal article" date="2018" name="Sci. Rep.">
        <title>Characterisation of pathogen-specific regions and novel effector candidates in Fusarium oxysporum f. sp. cepae.</title>
        <authorList>
            <person name="Armitage A.D."/>
            <person name="Taylor A."/>
            <person name="Sobczyk M.K."/>
            <person name="Baxter L."/>
            <person name="Greenfield B.P."/>
            <person name="Bates H.J."/>
            <person name="Wilson F."/>
            <person name="Jackson A.C."/>
            <person name="Ott S."/>
            <person name="Harrison R.J."/>
            <person name="Clarkson J.P."/>
        </authorList>
    </citation>
    <scope>NUCLEOTIDE SEQUENCE [LARGE SCALE GENOMIC DNA]</scope>
    <source>
        <strain evidence="1">FoC_Fus2</strain>
    </source>
</reference>
<organism evidence="1">
    <name type="scientific">Fusarium oxysporum f. sp. cepae</name>
    <dbReference type="NCBI Taxonomy" id="396571"/>
    <lineage>
        <taxon>Eukaryota</taxon>
        <taxon>Fungi</taxon>
        <taxon>Dikarya</taxon>
        <taxon>Ascomycota</taxon>
        <taxon>Pezizomycotina</taxon>
        <taxon>Sordariomycetes</taxon>
        <taxon>Hypocreomycetidae</taxon>
        <taxon>Hypocreales</taxon>
        <taxon>Nectriaceae</taxon>
        <taxon>Fusarium</taxon>
        <taxon>Fusarium oxysporum species complex</taxon>
    </lineage>
</organism>
<sequence>MIKMELIYIHMSTRNPRRDRLRSGPPPYEQSLELATDSGEKFMGIKDIPFQVRHGHWGLFAPAWF</sequence>
<comment type="caution">
    <text evidence="1">The sequence shown here is derived from an EMBL/GenBank/DDBJ whole genome shotgun (WGS) entry which is preliminary data.</text>
</comment>
<dbReference type="AlphaFoldDB" id="A0A3L6NQA5"/>
<accession>A0A3L6NQA5</accession>
<gene>
    <name evidence="1" type="ORF">BFJ65_g6858</name>
</gene>
<proteinExistence type="predicted"/>
<dbReference type="Proteomes" id="UP000270866">
    <property type="component" value="Chromosome 7"/>
</dbReference>
<dbReference type="EMBL" id="MRCU01000004">
    <property type="protein sequence ID" value="RKK20154.1"/>
    <property type="molecule type" value="Genomic_DNA"/>
</dbReference>
<name>A0A3L6NQA5_FUSOX</name>
<evidence type="ECO:0000313" key="1">
    <source>
        <dbReference type="EMBL" id="RKK20154.1"/>
    </source>
</evidence>